<gene>
    <name evidence="1" type="ORF">NEIMUCOT_03526</name>
</gene>
<accession>D2ZSE4</accession>
<name>D2ZSE4_NEIM2</name>
<dbReference type="EMBL" id="ACDX02000001">
    <property type="protein sequence ID" value="EFC89727.1"/>
    <property type="molecule type" value="Genomic_DNA"/>
</dbReference>
<reference evidence="1 2" key="1">
    <citation type="submission" date="2009-10" db="EMBL/GenBank/DDBJ databases">
        <authorList>
            <person name="Weinstock G."/>
            <person name="Sodergren E."/>
            <person name="Clifton S."/>
            <person name="Fulton L."/>
            <person name="Fulton B."/>
            <person name="Courtney L."/>
            <person name="Fronick C."/>
            <person name="Harrison M."/>
            <person name="Strong C."/>
            <person name="Farmer C."/>
            <person name="Delahaunty K."/>
            <person name="Markovic C."/>
            <person name="Hall O."/>
            <person name="Minx P."/>
            <person name="Tomlinson C."/>
            <person name="Mitreva M."/>
            <person name="Nelson J."/>
            <person name="Hou S."/>
            <person name="Wollam A."/>
            <person name="Pepin K.H."/>
            <person name="Johnson M."/>
            <person name="Bhonagiri V."/>
            <person name="Nash W.E."/>
            <person name="Warren W."/>
            <person name="Chinwalla A."/>
            <person name="Mardis E.R."/>
            <person name="Wilson R.K."/>
        </authorList>
    </citation>
    <scope>NUCLEOTIDE SEQUENCE [LARGE SCALE GENOMIC DNA]</scope>
    <source>
        <strain evidence="2">ATCC 25996 / DSM 4631 / NCTC 10774 / M26</strain>
    </source>
</reference>
<evidence type="ECO:0000313" key="1">
    <source>
        <dbReference type="EMBL" id="EFC89727.1"/>
    </source>
</evidence>
<sequence length="82" mass="9542">MDTPALLSHTPPYKLRQQACQREGWMTQDDSKMFFLHIIHSNTVRHLSDWQRRGLLQINSLGILSLIGISVFRLRQKVVICP</sequence>
<evidence type="ECO:0000313" key="2">
    <source>
        <dbReference type="Proteomes" id="UP000003344"/>
    </source>
</evidence>
<proteinExistence type="predicted"/>
<protein>
    <submittedName>
        <fullName evidence="1">Uncharacterized protein</fullName>
    </submittedName>
</protein>
<dbReference type="Proteomes" id="UP000003344">
    <property type="component" value="Unassembled WGS sequence"/>
</dbReference>
<organism evidence="1 2">
    <name type="scientific">Neisseria mucosa (strain ATCC 25996 / DSM 4631 / NCTC 10774 / M26)</name>
    <dbReference type="NCBI Taxonomy" id="546266"/>
    <lineage>
        <taxon>Bacteria</taxon>
        <taxon>Pseudomonadati</taxon>
        <taxon>Pseudomonadota</taxon>
        <taxon>Betaproteobacteria</taxon>
        <taxon>Neisseriales</taxon>
        <taxon>Neisseriaceae</taxon>
        <taxon>Neisseria</taxon>
    </lineage>
</organism>
<comment type="caution">
    <text evidence="1">The sequence shown here is derived from an EMBL/GenBank/DDBJ whole genome shotgun (WGS) entry which is preliminary data.</text>
</comment>
<dbReference type="STRING" id="546266.NEIMUCOT_03526"/>
<dbReference type="AlphaFoldDB" id="D2ZSE4"/>